<gene>
    <name evidence="1" type="ORF">K450DRAFT_223111</name>
</gene>
<protein>
    <submittedName>
        <fullName evidence="1">Uncharacterized protein</fullName>
    </submittedName>
</protein>
<dbReference type="Proteomes" id="UP001206595">
    <property type="component" value="Unassembled WGS sequence"/>
</dbReference>
<dbReference type="GO" id="GO:0042796">
    <property type="term" value="P:snRNA transcription by RNA polymerase III"/>
    <property type="evidence" value="ECO:0007669"/>
    <property type="project" value="TreeGrafter"/>
</dbReference>
<dbReference type="GO" id="GO:0043565">
    <property type="term" value="F:sequence-specific DNA binding"/>
    <property type="evidence" value="ECO:0007669"/>
    <property type="project" value="TreeGrafter"/>
</dbReference>
<organism evidence="1 2">
    <name type="scientific">Umbelopsis ramanniana AG</name>
    <dbReference type="NCBI Taxonomy" id="1314678"/>
    <lineage>
        <taxon>Eukaryota</taxon>
        <taxon>Fungi</taxon>
        <taxon>Fungi incertae sedis</taxon>
        <taxon>Mucoromycota</taxon>
        <taxon>Mucoromycotina</taxon>
        <taxon>Umbelopsidomycetes</taxon>
        <taxon>Umbelopsidales</taxon>
        <taxon>Umbelopsidaceae</taxon>
        <taxon>Umbelopsis</taxon>
    </lineage>
</organism>
<dbReference type="InterPro" id="IPR019188">
    <property type="entry name" value="SNAPC1"/>
</dbReference>
<evidence type="ECO:0000313" key="2">
    <source>
        <dbReference type="Proteomes" id="UP001206595"/>
    </source>
</evidence>
<dbReference type="PANTHER" id="PTHR15131:SF3">
    <property type="entry name" value="SNRNA-ACTIVATING PROTEIN COMPLEX SUBUNIT 1"/>
    <property type="match status" value="1"/>
</dbReference>
<accession>A0AAD5EH98</accession>
<dbReference type="EMBL" id="MU620896">
    <property type="protein sequence ID" value="KAI8583332.1"/>
    <property type="molecule type" value="Genomic_DNA"/>
</dbReference>
<dbReference type="GeneID" id="75911352"/>
<dbReference type="Pfam" id="PF09808">
    <property type="entry name" value="SNAPC1"/>
    <property type="match status" value="1"/>
</dbReference>
<reference evidence="1" key="2">
    <citation type="journal article" date="2022" name="Proc. Natl. Acad. Sci. U.S.A.">
        <title>Diploid-dominant life cycles characterize the early evolution of Fungi.</title>
        <authorList>
            <person name="Amses K.R."/>
            <person name="Simmons D.R."/>
            <person name="Longcore J.E."/>
            <person name="Mondo S.J."/>
            <person name="Seto K."/>
            <person name="Jeronimo G.H."/>
            <person name="Bonds A.E."/>
            <person name="Quandt C.A."/>
            <person name="Davis W.J."/>
            <person name="Chang Y."/>
            <person name="Federici B.A."/>
            <person name="Kuo A."/>
            <person name="LaButti K."/>
            <person name="Pangilinan J."/>
            <person name="Andreopoulos W."/>
            <person name="Tritt A."/>
            <person name="Riley R."/>
            <person name="Hundley H."/>
            <person name="Johnson J."/>
            <person name="Lipzen A."/>
            <person name="Barry K."/>
            <person name="Lang B.F."/>
            <person name="Cuomo C.A."/>
            <person name="Buchler N.E."/>
            <person name="Grigoriev I.V."/>
            <person name="Spatafora J.W."/>
            <person name="Stajich J.E."/>
            <person name="James T.Y."/>
        </authorList>
    </citation>
    <scope>NUCLEOTIDE SEQUENCE</scope>
    <source>
        <strain evidence="1">AG</strain>
    </source>
</reference>
<dbReference type="RefSeq" id="XP_051448336.1">
    <property type="nucleotide sequence ID" value="XM_051586004.1"/>
</dbReference>
<comment type="caution">
    <text evidence="1">The sequence shown here is derived from an EMBL/GenBank/DDBJ whole genome shotgun (WGS) entry which is preliminary data.</text>
</comment>
<evidence type="ECO:0000313" key="1">
    <source>
        <dbReference type="EMBL" id="KAI8583332.1"/>
    </source>
</evidence>
<name>A0AAD5EH98_UMBRA</name>
<keyword evidence="2" id="KW-1185">Reference proteome</keyword>
<dbReference type="PANTHER" id="PTHR15131">
    <property type="entry name" value="SMALL NUCLEAR RNA ACTIVATING COMPLEX, POLYPEPTIDE 1"/>
    <property type="match status" value="1"/>
</dbReference>
<reference evidence="1" key="1">
    <citation type="submission" date="2021-06" db="EMBL/GenBank/DDBJ databases">
        <authorList>
            <consortium name="DOE Joint Genome Institute"/>
            <person name="Mondo S.J."/>
            <person name="Amses K.R."/>
            <person name="Simmons D.R."/>
            <person name="Longcore J.E."/>
            <person name="Seto K."/>
            <person name="Alves G.H."/>
            <person name="Bonds A.E."/>
            <person name="Quandt C.A."/>
            <person name="Davis W.J."/>
            <person name="Chang Y."/>
            <person name="Letcher P.M."/>
            <person name="Powell M.J."/>
            <person name="Kuo A."/>
            <person name="Labutti K."/>
            <person name="Pangilinan J."/>
            <person name="Andreopoulos W."/>
            <person name="Tritt A."/>
            <person name="Riley R."/>
            <person name="Hundley H."/>
            <person name="Johnson J."/>
            <person name="Lipzen A."/>
            <person name="Barry K."/>
            <person name="Berbee M.L."/>
            <person name="Buchler N.E."/>
            <person name="Grigoriev I.V."/>
            <person name="Spatafora J.W."/>
            <person name="Stajich J.E."/>
            <person name="James T.Y."/>
        </authorList>
    </citation>
    <scope>NUCLEOTIDE SEQUENCE</scope>
    <source>
        <strain evidence="1">AG</strain>
    </source>
</reference>
<dbReference type="GO" id="GO:0019185">
    <property type="term" value="C:snRNA-activating protein complex"/>
    <property type="evidence" value="ECO:0007669"/>
    <property type="project" value="TreeGrafter"/>
</dbReference>
<sequence>MASYVDSEPTLTVGNEAISRNAIERDIFLLIGSFAKQKVHTLETFSNIWKEYNFSLIHFACPDQQGRPMFMQAINEAILEHFRFETTSIRLGVIFSLYLTYFSQPDIWPREPIRVTAEIWTSILDFMEQCDRNKSGGDGYDALSKLMNDNAFKFCATQSVVDTNIFDQHSSYEVQAIDDFLRDVRKRHWKNNISSYMNNGKLDAVDALSRKYMDAKKELFNTRQGTLAAQKVMKDLANIQETNPTHLRRVLQSSSLGHGDEEFVSSIREIVSRYEDARFNSVVHKQRNASTNQ</sequence>
<proteinExistence type="predicted"/>
<dbReference type="AlphaFoldDB" id="A0AAD5EH98"/>
<dbReference type="GO" id="GO:0042795">
    <property type="term" value="P:snRNA transcription by RNA polymerase II"/>
    <property type="evidence" value="ECO:0007669"/>
    <property type="project" value="TreeGrafter"/>
</dbReference>